<reference evidence="1 2" key="1">
    <citation type="submission" date="2019-02" db="EMBL/GenBank/DDBJ databases">
        <title>Deep-cultivation of Planctomycetes and their phenomic and genomic characterization uncovers novel biology.</title>
        <authorList>
            <person name="Wiegand S."/>
            <person name="Jogler M."/>
            <person name="Boedeker C."/>
            <person name="Pinto D."/>
            <person name="Vollmers J."/>
            <person name="Rivas-Marin E."/>
            <person name="Kohn T."/>
            <person name="Peeters S.H."/>
            <person name="Heuer A."/>
            <person name="Rast P."/>
            <person name="Oberbeckmann S."/>
            <person name="Bunk B."/>
            <person name="Jeske O."/>
            <person name="Meyerdierks A."/>
            <person name="Storesund J.E."/>
            <person name="Kallscheuer N."/>
            <person name="Luecker S."/>
            <person name="Lage O.M."/>
            <person name="Pohl T."/>
            <person name="Merkel B.J."/>
            <person name="Hornburger P."/>
            <person name="Mueller R.-W."/>
            <person name="Bruemmer F."/>
            <person name="Labrenz M."/>
            <person name="Spormann A.M."/>
            <person name="Op Den Camp H."/>
            <person name="Overmann J."/>
            <person name="Amann R."/>
            <person name="Jetten M.S.M."/>
            <person name="Mascher T."/>
            <person name="Medema M.H."/>
            <person name="Devos D.P."/>
            <person name="Kaster A.-K."/>
            <person name="Ovreas L."/>
            <person name="Rohde M."/>
            <person name="Galperin M.Y."/>
            <person name="Jogler C."/>
        </authorList>
    </citation>
    <scope>NUCLEOTIDE SEQUENCE [LARGE SCALE GENOMIC DNA]</scope>
    <source>
        <strain evidence="1 2">Pla52n</strain>
    </source>
</reference>
<dbReference type="AlphaFoldDB" id="A0A5C6AHA0"/>
<dbReference type="EMBL" id="SJPN01000006">
    <property type="protein sequence ID" value="TWT98555.1"/>
    <property type="molecule type" value="Genomic_DNA"/>
</dbReference>
<keyword evidence="2" id="KW-1185">Reference proteome</keyword>
<gene>
    <name evidence="1" type="ORF">Pla52n_50710</name>
</gene>
<comment type="caution">
    <text evidence="1">The sequence shown here is derived from an EMBL/GenBank/DDBJ whole genome shotgun (WGS) entry which is preliminary data.</text>
</comment>
<sequence length="83" mass="9131">MTDPFLVSLCLHSFLNPVFGKSGRRGGEGYPTNGNKALDNSDVSTLVSLFSSFLETWRVSKKKPRELIAREEGVSVQEADSPE</sequence>
<name>A0A5C6AHA0_9BACT</name>
<accession>A0A5C6AHA0</accession>
<evidence type="ECO:0000313" key="2">
    <source>
        <dbReference type="Proteomes" id="UP000320176"/>
    </source>
</evidence>
<organism evidence="1 2">
    <name type="scientific">Stieleria varia</name>
    <dbReference type="NCBI Taxonomy" id="2528005"/>
    <lineage>
        <taxon>Bacteria</taxon>
        <taxon>Pseudomonadati</taxon>
        <taxon>Planctomycetota</taxon>
        <taxon>Planctomycetia</taxon>
        <taxon>Pirellulales</taxon>
        <taxon>Pirellulaceae</taxon>
        <taxon>Stieleria</taxon>
    </lineage>
</organism>
<proteinExistence type="predicted"/>
<evidence type="ECO:0000313" key="1">
    <source>
        <dbReference type="EMBL" id="TWT98555.1"/>
    </source>
</evidence>
<protein>
    <submittedName>
        <fullName evidence="1">Uncharacterized protein</fullName>
    </submittedName>
</protein>
<dbReference type="Proteomes" id="UP000320176">
    <property type="component" value="Unassembled WGS sequence"/>
</dbReference>